<dbReference type="PANTHER" id="PTHR33164">
    <property type="entry name" value="TRANSCRIPTIONAL REGULATOR, MARR FAMILY"/>
    <property type="match status" value="1"/>
</dbReference>
<keyword evidence="3" id="KW-1185">Reference proteome</keyword>
<dbReference type="EMBL" id="FORM01000003">
    <property type="protein sequence ID" value="SFI93587.1"/>
    <property type="molecule type" value="Genomic_DNA"/>
</dbReference>
<dbReference type="InterPro" id="IPR000835">
    <property type="entry name" value="HTH_MarR-typ"/>
</dbReference>
<dbReference type="InterPro" id="IPR036388">
    <property type="entry name" value="WH-like_DNA-bd_sf"/>
</dbReference>
<dbReference type="GO" id="GO:0003677">
    <property type="term" value="F:DNA binding"/>
    <property type="evidence" value="ECO:0007669"/>
    <property type="project" value="UniProtKB-KW"/>
</dbReference>
<evidence type="ECO:0000313" key="2">
    <source>
        <dbReference type="EMBL" id="SFI93587.1"/>
    </source>
</evidence>
<dbReference type="AlphaFoldDB" id="A0A1I3M9F9"/>
<evidence type="ECO:0000313" key="3">
    <source>
        <dbReference type="Proteomes" id="UP000199559"/>
    </source>
</evidence>
<accession>A0A1I3M9F9</accession>
<dbReference type="RefSeq" id="WP_090838473.1">
    <property type="nucleotide sequence ID" value="NZ_FORM01000003.1"/>
</dbReference>
<dbReference type="InterPro" id="IPR036390">
    <property type="entry name" value="WH_DNA-bd_sf"/>
</dbReference>
<organism evidence="2 3">
    <name type="scientific">Olleya namhaensis</name>
    <dbReference type="NCBI Taxonomy" id="1144750"/>
    <lineage>
        <taxon>Bacteria</taxon>
        <taxon>Pseudomonadati</taxon>
        <taxon>Bacteroidota</taxon>
        <taxon>Flavobacteriia</taxon>
        <taxon>Flavobacteriales</taxon>
        <taxon>Flavobacteriaceae</taxon>
    </lineage>
</organism>
<dbReference type="SUPFAM" id="SSF46785">
    <property type="entry name" value="Winged helix' DNA-binding domain"/>
    <property type="match status" value="1"/>
</dbReference>
<dbReference type="InterPro" id="IPR039422">
    <property type="entry name" value="MarR/SlyA-like"/>
</dbReference>
<dbReference type="PROSITE" id="PS50995">
    <property type="entry name" value="HTH_MARR_2"/>
    <property type="match status" value="1"/>
</dbReference>
<name>A0A1I3M9F9_9FLAO</name>
<sequence length="151" mass="17414">MANFAEEINSKFDNNRIKAMLNILYTANYITSHQNDFFKPFGVSPQQYNILRILRGAKQPIKVQTIKERMVERAPNLTRLTDKLCDKKLIKRIPFPGDRRVVLIEITKDGLDLLNEIMPNNPLHHLLDSLSNEEAGQLSDLLDKLRDNNDA</sequence>
<feature type="domain" description="HTH marR-type" evidence="1">
    <location>
        <begin position="1"/>
        <end position="147"/>
    </location>
</feature>
<proteinExistence type="predicted"/>
<dbReference type="PANTHER" id="PTHR33164:SF101">
    <property type="entry name" value="TRANSCRIPTIONAL REPRESSOR MPRA"/>
    <property type="match status" value="1"/>
</dbReference>
<keyword evidence="2" id="KW-0238">DNA-binding</keyword>
<dbReference type="GO" id="GO:0006950">
    <property type="term" value="P:response to stress"/>
    <property type="evidence" value="ECO:0007669"/>
    <property type="project" value="TreeGrafter"/>
</dbReference>
<evidence type="ECO:0000259" key="1">
    <source>
        <dbReference type="PROSITE" id="PS50995"/>
    </source>
</evidence>
<dbReference type="STRING" id="1144750.SAMN05443431_10363"/>
<dbReference type="Pfam" id="PF01047">
    <property type="entry name" value="MarR"/>
    <property type="match status" value="1"/>
</dbReference>
<reference evidence="3" key="1">
    <citation type="submission" date="2016-10" db="EMBL/GenBank/DDBJ databases">
        <authorList>
            <person name="Varghese N."/>
            <person name="Submissions S."/>
        </authorList>
    </citation>
    <scope>NUCLEOTIDE SEQUENCE [LARGE SCALE GENOMIC DNA]</scope>
    <source>
        <strain evidence="3">DSM 28881</strain>
    </source>
</reference>
<gene>
    <name evidence="2" type="ORF">SAMN05443431_10363</name>
</gene>
<protein>
    <submittedName>
        <fullName evidence="2">DNA-binding transcriptional regulator, MarR family</fullName>
    </submittedName>
</protein>
<dbReference type="SMART" id="SM00347">
    <property type="entry name" value="HTH_MARR"/>
    <property type="match status" value="1"/>
</dbReference>
<dbReference type="Proteomes" id="UP000199559">
    <property type="component" value="Unassembled WGS sequence"/>
</dbReference>
<dbReference type="Gene3D" id="1.10.10.10">
    <property type="entry name" value="Winged helix-like DNA-binding domain superfamily/Winged helix DNA-binding domain"/>
    <property type="match status" value="1"/>
</dbReference>
<dbReference type="GO" id="GO:0003700">
    <property type="term" value="F:DNA-binding transcription factor activity"/>
    <property type="evidence" value="ECO:0007669"/>
    <property type="project" value="InterPro"/>
</dbReference>